<dbReference type="EMBL" id="MJBI02000003">
    <property type="protein sequence ID" value="RAI80629.1"/>
    <property type="molecule type" value="Genomic_DNA"/>
</dbReference>
<gene>
    <name evidence="1" type="ORF">BFS35_009320</name>
</gene>
<evidence type="ECO:0000313" key="1">
    <source>
        <dbReference type="EMBL" id="RAI80629.1"/>
    </source>
</evidence>
<accession>A0A395G990</accession>
<evidence type="ECO:0000313" key="2">
    <source>
        <dbReference type="Proteomes" id="UP000229523"/>
    </source>
</evidence>
<dbReference type="Proteomes" id="UP000229523">
    <property type="component" value="Unassembled WGS sequence"/>
</dbReference>
<name>A0A395G990_9STAP</name>
<comment type="caution">
    <text evidence="1">The sequence shown here is derived from an EMBL/GenBank/DDBJ whole genome shotgun (WGS) entry which is preliminary data.</text>
</comment>
<dbReference type="AlphaFoldDB" id="A0A395G990"/>
<keyword evidence="2" id="KW-1185">Reference proteome</keyword>
<sequence>MKKVYSGIQTAIYNKTYDLEETIALKFGKIYISDEYVLINKPIELNRNITFENCVVILGEKGRILMNDWKMTFIFCDIISFNKNCFFYSDRFFVDIFNSNILSLDTFTQNPNVILNVYDSKVFLLEDKESMIHRLYLYNTQVFKHVSHNQYSVSEPRLAKSYKKTDCLFSFVELNGQYIFNIFNQDRKILVLKNSYLMGYLEIWNNEYNNNQPMQQVR</sequence>
<reference evidence="1 2" key="1">
    <citation type="journal article" date="2018" name="Front. Microbiol.">
        <title>Description and Comparative Genomics of Macrococcus caseolyticus subsp. hominis subsp. nov., Macrococcus goetzii sp. nov., Macrococcus epidermidis sp. nov., and Macrococcus bohemicus sp. nov., Novel Macrococci From Human Clinical Material With Virulence Potential and Suspected Uptake of Foreign DNA by Natural Transformation.</title>
        <authorList>
            <person name="Maslanova I."/>
            <person name="Wertheimer Z."/>
            <person name="Sedlacek I."/>
            <person name="Svec P."/>
            <person name="Indrakova A."/>
            <person name="Kovarovic V."/>
            <person name="Schumann P."/>
            <person name="Sproer C."/>
            <person name="Kralova S."/>
            <person name="Sedo O."/>
            <person name="Kristofova L."/>
            <person name="Vrbovska V."/>
            <person name="Fuzik T."/>
            <person name="Petras P."/>
            <person name="Zdrahal Z."/>
            <person name="Ruzickova V."/>
            <person name="Doskar J."/>
            <person name="Pantucek R."/>
        </authorList>
    </citation>
    <scope>NUCLEOTIDE SEQUENCE [LARGE SCALE GENOMIC DNA]</scope>
    <source>
        <strain evidence="1 2">CCM 4927</strain>
    </source>
</reference>
<proteinExistence type="predicted"/>
<organism evidence="1 2">
    <name type="scientific">Macrococcoides goetzii</name>
    <dbReference type="NCBI Taxonomy" id="1891097"/>
    <lineage>
        <taxon>Bacteria</taxon>
        <taxon>Bacillati</taxon>
        <taxon>Bacillota</taxon>
        <taxon>Bacilli</taxon>
        <taxon>Bacillales</taxon>
        <taxon>Staphylococcaceae</taxon>
        <taxon>Macrococcoides</taxon>
    </lineage>
</organism>
<protein>
    <submittedName>
        <fullName evidence="1">Uncharacterized protein</fullName>
    </submittedName>
</protein>
<dbReference type="RefSeq" id="WP_099581292.1">
    <property type="nucleotide sequence ID" value="NZ_MJBI02000003.1"/>
</dbReference>